<feature type="transmembrane region" description="Helical" evidence="1">
    <location>
        <begin position="55"/>
        <end position="73"/>
    </location>
</feature>
<feature type="transmembrane region" description="Helical" evidence="1">
    <location>
        <begin position="79"/>
        <end position="101"/>
    </location>
</feature>
<evidence type="ECO:0000313" key="3">
    <source>
        <dbReference type="Proteomes" id="UP000321892"/>
    </source>
</evidence>
<proteinExistence type="predicted"/>
<dbReference type="Proteomes" id="UP000321892">
    <property type="component" value="Chromosome"/>
</dbReference>
<dbReference type="RefSeq" id="WP_026746132.1">
    <property type="nucleotide sequence ID" value="NZ_AP019823.1"/>
</dbReference>
<keyword evidence="1" id="KW-1133">Transmembrane helix</keyword>
<dbReference type="OrthoDB" id="82277at2"/>
<gene>
    <name evidence="2" type="ORF">JCM16775_1508</name>
</gene>
<feature type="transmembrane region" description="Helical" evidence="1">
    <location>
        <begin position="138"/>
        <end position="159"/>
    </location>
</feature>
<evidence type="ECO:0000313" key="2">
    <source>
        <dbReference type="EMBL" id="BBM38798.1"/>
    </source>
</evidence>
<reference evidence="2 3" key="1">
    <citation type="submission" date="2019-07" db="EMBL/GenBank/DDBJ databases">
        <title>Complete Genome Sequence of Leptotrichia hofstadii Strain JCM16775.</title>
        <authorList>
            <person name="Watanabe S."/>
            <person name="Cui L."/>
        </authorList>
    </citation>
    <scope>NUCLEOTIDE SEQUENCE [LARGE SCALE GENOMIC DNA]</scope>
    <source>
        <strain evidence="2 3">JCM16775</strain>
    </source>
</reference>
<feature type="transmembrane region" description="Helical" evidence="1">
    <location>
        <begin position="113"/>
        <end position="132"/>
    </location>
</feature>
<name>A0A510JHN9_9FUSO</name>
<accession>A0A510JHN9</accession>
<protein>
    <submittedName>
        <fullName evidence="2">Uncharacterized protein</fullName>
    </submittedName>
</protein>
<dbReference type="EMBL" id="AP019823">
    <property type="protein sequence ID" value="BBM38798.1"/>
    <property type="molecule type" value="Genomic_DNA"/>
</dbReference>
<evidence type="ECO:0000256" key="1">
    <source>
        <dbReference type="SAM" id="Phobius"/>
    </source>
</evidence>
<feature type="transmembrane region" description="Helical" evidence="1">
    <location>
        <begin position="28"/>
        <end position="48"/>
    </location>
</feature>
<keyword evidence="1" id="KW-0812">Transmembrane</keyword>
<dbReference type="KEGG" id="lhf:JCM16775_1508"/>
<keyword evidence="3" id="KW-1185">Reference proteome</keyword>
<keyword evidence="1" id="KW-0472">Membrane</keyword>
<sequence length="179" mass="21235">MYQIIKMILLSSIFMDYIDIQKLDKNGFTIHIIEIMLVLSLINGIINLYDEKKFFIIEFLMIILFHLTGNKIILENFSFFWQSIKLIGVYILHLLITTDVGMDDNNINPFSKIEWTIVSITVLIFLLLMLIFNIEINSLNILSLYCITLFELKGIFINITEYIENQKKIEKENRDKWQK</sequence>
<organism evidence="2 3">
    <name type="scientific">Leptotrichia hofstadii</name>
    <dbReference type="NCBI Taxonomy" id="157688"/>
    <lineage>
        <taxon>Bacteria</taxon>
        <taxon>Fusobacteriati</taxon>
        <taxon>Fusobacteriota</taxon>
        <taxon>Fusobacteriia</taxon>
        <taxon>Fusobacteriales</taxon>
        <taxon>Leptotrichiaceae</taxon>
        <taxon>Leptotrichia</taxon>
    </lineage>
</organism>
<dbReference type="AlphaFoldDB" id="A0A510JHN9"/>